<accession>A0A1S8KKQ5</accession>
<dbReference type="InterPro" id="IPR008136">
    <property type="entry name" value="CinA_C"/>
</dbReference>
<reference evidence="2 3" key="1">
    <citation type="submission" date="2017-02" db="EMBL/GenBank/DDBJ databases">
        <title>Clonality and virulence of isolates of VRE in Hematopoietic Stem Cell Transplanted (HSCT) patients.</title>
        <authorList>
            <person name="Marchi A.P."/>
            <person name="Martins R.C."/>
            <person name="Marie S.K."/>
            <person name="Levin A.S."/>
            <person name="Costa S.F."/>
        </authorList>
    </citation>
    <scope>NUCLEOTIDE SEQUENCE [LARGE SCALE GENOMIC DNA]</scope>
    <source>
        <strain evidence="2 3">LIM1759</strain>
    </source>
</reference>
<dbReference type="Gene3D" id="3.90.950.20">
    <property type="entry name" value="CinA-like"/>
    <property type="match status" value="1"/>
</dbReference>
<dbReference type="InterPro" id="IPR036653">
    <property type="entry name" value="CinA-like_C"/>
</dbReference>
<sequence>TAGAFQAALGDIAGVSEVFPGGFVTYSLQTKAGFLEIDPELLAEYGTVSKECVEQMAIQAREIARTDYSVAFTGVAGPDTLEGQSAGTVWIAISSKDGVVSEKYHFARDRAAIRYNAVMQGFDLLRKQLLRK</sequence>
<evidence type="ECO:0000313" key="2">
    <source>
        <dbReference type="EMBL" id="OOL80280.1"/>
    </source>
</evidence>
<evidence type="ECO:0000313" key="3">
    <source>
        <dbReference type="Proteomes" id="UP000191171"/>
    </source>
</evidence>
<protein>
    <submittedName>
        <fullName evidence="2">Competence/damage-inducible protein A</fullName>
    </submittedName>
</protein>
<feature type="non-terminal residue" evidence="2">
    <location>
        <position position="1"/>
    </location>
</feature>
<feature type="domain" description="CinA C-terminal" evidence="1">
    <location>
        <begin position="1"/>
        <end position="129"/>
    </location>
</feature>
<dbReference type="AlphaFoldDB" id="A0A1S8KKQ5"/>
<dbReference type="NCBIfam" id="TIGR00199">
    <property type="entry name" value="PncC_domain"/>
    <property type="match status" value="1"/>
</dbReference>
<dbReference type="EMBL" id="MVGJ01000076">
    <property type="protein sequence ID" value="OOL80280.1"/>
    <property type="molecule type" value="Genomic_DNA"/>
</dbReference>
<dbReference type="Pfam" id="PF02464">
    <property type="entry name" value="CinA"/>
    <property type="match status" value="1"/>
</dbReference>
<comment type="caution">
    <text evidence="2">The sequence shown here is derived from an EMBL/GenBank/DDBJ whole genome shotgun (WGS) entry which is preliminary data.</text>
</comment>
<name>A0A1S8KKQ5_ENTFC</name>
<proteinExistence type="predicted"/>
<organism evidence="2 3">
    <name type="scientific">Enterococcus faecium</name>
    <name type="common">Streptococcus faecium</name>
    <dbReference type="NCBI Taxonomy" id="1352"/>
    <lineage>
        <taxon>Bacteria</taxon>
        <taxon>Bacillati</taxon>
        <taxon>Bacillota</taxon>
        <taxon>Bacilli</taxon>
        <taxon>Lactobacillales</taxon>
        <taxon>Enterococcaceae</taxon>
        <taxon>Enterococcus</taxon>
    </lineage>
</organism>
<dbReference type="Proteomes" id="UP000191171">
    <property type="component" value="Unassembled WGS sequence"/>
</dbReference>
<dbReference type="SUPFAM" id="SSF142433">
    <property type="entry name" value="CinA-like"/>
    <property type="match status" value="1"/>
</dbReference>
<evidence type="ECO:0000259" key="1">
    <source>
        <dbReference type="Pfam" id="PF02464"/>
    </source>
</evidence>
<gene>
    <name evidence="2" type="ORF">B1P95_11765</name>
</gene>